<feature type="transmembrane region" description="Helical" evidence="1">
    <location>
        <begin position="244"/>
        <end position="263"/>
    </location>
</feature>
<comment type="caution">
    <text evidence="2">The sequence shown here is derived from an EMBL/GenBank/DDBJ whole genome shotgun (WGS) entry which is preliminary data.</text>
</comment>
<evidence type="ECO:0000313" key="3">
    <source>
        <dbReference type="Proteomes" id="UP000627781"/>
    </source>
</evidence>
<evidence type="ECO:0000313" key="2">
    <source>
        <dbReference type="EMBL" id="MBD7912904.1"/>
    </source>
</evidence>
<keyword evidence="1" id="KW-1133">Transmembrane helix</keyword>
<accession>A0ABR8PXL4</accession>
<feature type="transmembrane region" description="Helical" evidence="1">
    <location>
        <begin position="206"/>
        <end position="224"/>
    </location>
</feature>
<keyword evidence="1" id="KW-0472">Membrane</keyword>
<name>A0ABR8PXL4_9CLOT</name>
<feature type="transmembrane region" description="Helical" evidence="1">
    <location>
        <begin position="174"/>
        <end position="194"/>
    </location>
</feature>
<protein>
    <recommendedName>
        <fullName evidence="4">ABC-2 family transporter protein</fullName>
    </recommendedName>
</protein>
<feature type="transmembrane region" description="Helical" evidence="1">
    <location>
        <begin position="67"/>
        <end position="86"/>
    </location>
</feature>
<dbReference type="RefSeq" id="WP_191769817.1">
    <property type="nucleotide sequence ID" value="NZ_JACSRA010000031.1"/>
</dbReference>
<evidence type="ECO:0008006" key="4">
    <source>
        <dbReference type="Google" id="ProtNLM"/>
    </source>
</evidence>
<keyword evidence="1" id="KW-0812">Transmembrane</keyword>
<reference evidence="2 3" key="1">
    <citation type="submission" date="2020-08" db="EMBL/GenBank/DDBJ databases">
        <title>A Genomic Blueprint of the Chicken Gut Microbiome.</title>
        <authorList>
            <person name="Gilroy R."/>
            <person name="Ravi A."/>
            <person name="Getino M."/>
            <person name="Pursley I."/>
            <person name="Horton D.L."/>
            <person name="Alikhan N.-F."/>
            <person name="Baker D."/>
            <person name="Gharbi K."/>
            <person name="Hall N."/>
            <person name="Watson M."/>
            <person name="Adriaenssens E.M."/>
            <person name="Foster-Nyarko E."/>
            <person name="Jarju S."/>
            <person name="Secka A."/>
            <person name="Antonio M."/>
            <person name="Oren A."/>
            <person name="Chaudhuri R."/>
            <person name="La Ragione R.M."/>
            <person name="Hildebrand F."/>
            <person name="Pallen M.J."/>
        </authorList>
    </citation>
    <scope>NUCLEOTIDE SEQUENCE [LARGE SCALE GENOMIC DNA]</scope>
    <source>
        <strain evidence="2 3">Sa3CVN1</strain>
    </source>
</reference>
<feature type="transmembrane region" description="Helical" evidence="1">
    <location>
        <begin position="107"/>
        <end position="137"/>
    </location>
</feature>
<dbReference type="EMBL" id="JACSRA010000031">
    <property type="protein sequence ID" value="MBD7912904.1"/>
    <property type="molecule type" value="Genomic_DNA"/>
</dbReference>
<keyword evidence="3" id="KW-1185">Reference proteome</keyword>
<evidence type="ECO:0000256" key="1">
    <source>
        <dbReference type="SAM" id="Phobius"/>
    </source>
</evidence>
<feature type="transmembrane region" description="Helical" evidence="1">
    <location>
        <begin position="21"/>
        <end position="47"/>
    </location>
</feature>
<organism evidence="2 3">
    <name type="scientific">Clostridium cibarium</name>
    <dbReference type="NCBI Taxonomy" id="2762247"/>
    <lineage>
        <taxon>Bacteria</taxon>
        <taxon>Bacillati</taxon>
        <taxon>Bacillota</taxon>
        <taxon>Clostridia</taxon>
        <taxon>Eubacteriales</taxon>
        <taxon>Clostridiaceae</taxon>
        <taxon>Clostridium</taxon>
    </lineage>
</organism>
<sequence length="271" mass="31205">MKKLLHMDFKNIINSMNFRAISIIMISIPIICFLVNCKISYGLPIQFVRSSLEENFLNGTVSRHVKLWFILIFPLLSMMLCSDIYSIQYNNGIYKSIITRCSKKKYILSKIIVVFALTFSVIFISLFINQVLCIITFPLKGLDNAMALPAFDIGYFNYSDSRFLDLLRVQNTCLYNLVYMLIYSLVGALYAIIALSTSFFIKNSKVFIISIFIIYFGVYEFFITQGLEKFHLNSYLDGDSVGNGVFIAWIFVLVVIPFVFTAIKYKSKNEI</sequence>
<proteinExistence type="predicted"/>
<gene>
    <name evidence="2" type="ORF">H9661_16250</name>
</gene>
<dbReference type="Proteomes" id="UP000627781">
    <property type="component" value="Unassembled WGS sequence"/>
</dbReference>